<evidence type="ECO:0000313" key="1">
    <source>
        <dbReference type="EMBL" id="SET12139.1"/>
    </source>
</evidence>
<organism evidence="1 2">
    <name type="scientific">Nonomuraea wenchangensis</name>
    <dbReference type="NCBI Taxonomy" id="568860"/>
    <lineage>
        <taxon>Bacteria</taxon>
        <taxon>Bacillati</taxon>
        <taxon>Actinomycetota</taxon>
        <taxon>Actinomycetes</taxon>
        <taxon>Streptosporangiales</taxon>
        <taxon>Streptosporangiaceae</taxon>
        <taxon>Nonomuraea</taxon>
    </lineage>
</organism>
<evidence type="ECO:0000313" key="2">
    <source>
        <dbReference type="Proteomes" id="UP000199361"/>
    </source>
</evidence>
<sequence length="100" mass="11412">MMMPGIEPIFDSLIDFLRAGTWPESREVLAARPHLLDPVAKLIVSAIVDDPDLPLLVYPEMDDRRAAKLLRMHECLLTRCREVGVGRAFDEMIRDRPRDG</sequence>
<name>A0A1I0BYP1_9ACTN</name>
<reference evidence="1 2" key="1">
    <citation type="submission" date="2016-10" db="EMBL/GenBank/DDBJ databases">
        <authorList>
            <person name="de Groot N.N."/>
        </authorList>
    </citation>
    <scope>NUCLEOTIDE SEQUENCE [LARGE SCALE GENOMIC DNA]</scope>
    <source>
        <strain evidence="1 2">CGMCC 4.5598</strain>
    </source>
</reference>
<dbReference type="STRING" id="568860.SAMN05421811_102111"/>
<dbReference type="EMBL" id="FOHX01000002">
    <property type="protein sequence ID" value="SET12139.1"/>
    <property type="molecule type" value="Genomic_DNA"/>
</dbReference>
<gene>
    <name evidence="1" type="ORF">SAMN05421811_102111</name>
</gene>
<keyword evidence="2" id="KW-1185">Reference proteome</keyword>
<protein>
    <submittedName>
        <fullName evidence="1">Uncharacterized protein</fullName>
    </submittedName>
</protein>
<dbReference type="Proteomes" id="UP000199361">
    <property type="component" value="Unassembled WGS sequence"/>
</dbReference>
<dbReference type="OrthoDB" id="9912788at2"/>
<dbReference type="RefSeq" id="WP_091077460.1">
    <property type="nucleotide sequence ID" value="NZ_FOHX01000002.1"/>
</dbReference>
<proteinExistence type="predicted"/>
<dbReference type="AlphaFoldDB" id="A0A1I0BYP1"/>
<accession>A0A1I0BYP1</accession>